<evidence type="ECO:0000313" key="6">
    <source>
        <dbReference type="EMBL" id="KIX14409.1"/>
    </source>
</evidence>
<dbReference type="PROSITE" id="PS51071">
    <property type="entry name" value="HTH_RPIR"/>
    <property type="match status" value="1"/>
</dbReference>
<keyword evidence="1" id="KW-0805">Transcription regulation</keyword>
<dbReference type="Pfam" id="PF01380">
    <property type="entry name" value="SIS"/>
    <property type="match status" value="1"/>
</dbReference>
<dbReference type="InterPro" id="IPR035472">
    <property type="entry name" value="RpiR-like_SIS"/>
</dbReference>
<dbReference type="InterPro" id="IPR009057">
    <property type="entry name" value="Homeodomain-like_sf"/>
</dbReference>
<dbReference type="InterPro" id="IPR000281">
    <property type="entry name" value="HTH_RpiR"/>
</dbReference>
<dbReference type="GO" id="GO:0097367">
    <property type="term" value="F:carbohydrate derivative binding"/>
    <property type="evidence" value="ECO:0007669"/>
    <property type="project" value="InterPro"/>
</dbReference>
<dbReference type="GO" id="GO:0003700">
    <property type="term" value="F:DNA-binding transcription factor activity"/>
    <property type="evidence" value="ECO:0007669"/>
    <property type="project" value="InterPro"/>
</dbReference>
<dbReference type="InterPro" id="IPR047640">
    <property type="entry name" value="RpiR-like"/>
</dbReference>
<accession>A0A0D2J8A7</accession>
<keyword evidence="7" id="KW-1185">Reference proteome</keyword>
<dbReference type="InterPro" id="IPR036388">
    <property type="entry name" value="WH-like_DNA-bd_sf"/>
</dbReference>
<evidence type="ECO:0000256" key="2">
    <source>
        <dbReference type="ARBA" id="ARBA00023125"/>
    </source>
</evidence>
<keyword evidence="3" id="KW-0804">Transcription</keyword>
<dbReference type="AlphaFoldDB" id="A0A0D2J8A7"/>
<dbReference type="InterPro" id="IPR001347">
    <property type="entry name" value="SIS_dom"/>
</dbReference>
<dbReference type="PANTHER" id="PTHR30514">
    <property type="entry name" value="GLUCOKINASE"/>
    <property type="match status" value="1"/>
</dbReference>
<dbReference type="SUPFAM" id="SSF53697">
    <property type="entry name" value="SIS domain"/>
    <property type="match status" value="1"/>
</dbReference>
<dbReference type="Gene3D" id="3.40.50.10490">
    <property type="entry name" value="Glucose-6-phosphate isomerase like protein, domain 1"/>
    <property type="match status" value="1"/>
</dbReference>
<dbReference type="Pfam" id="PF01418">
    <property type="entry name" value="HTH_6"/>
    <property type="match status" value="1"/>
</dbReference>
<dbReference type="Proteomes" id="UP000032233">
    <property type="component" value="Unassembled WGS sequence"/>
</dbReference>
<dbReference type="PROSITE" id="PS51464">
    <property type="entry name" value="SIS"/>
    <property type="match status" value="1"/>
</dbReference>
<dbReference type="InParanoid" id="A0A0D2J8A7"/>
<dbReference type="GO" id="GO:1901135">
    <property type="term" value="P:carbohydrate derivative metabolic process"/>
    <property type="evidence" value="ECO:0007669"/>
    <property type="project" value="InterPro"/>
</dbReference>
<dbReference type="Gene3D" id="1.10.10.10">
    <property type="entry name" value="Winged helix-like DNA-binding domain superfamily/Winged helix DNA-binding domain"/>
    <property type="match status" value="1"/>
</dbReference>
<dbReference type="GO" id="GO:0003677">
    <property type="term" value="F:DNA binding"/>
    <property type="evidence" value="ECO:0007669"/>
    <property type="project" value="UniProtKB-KW"/>
</dbReference>
<feature type="domain" description="HTH rpiR-type" evidence="4">
    <location>
        <begin position="2"/>
        <end position="78"/>
    </location>
</feature>
<evidence type="ECO:0000259" key="4">
    <source>
        <dbReference type="PROSITE" id="PS51071"/>
    </source>
</evidence>
<reference evidence="6 7" key="1">
    <citation type="submission" date="2013-11" db="EMBL/GenBank/DDBJ databases">
        <title>Metagenomic analysis of a methanogenic consortium involved in long chain n-alkane degradation.</title>
        <authorList>
            <person name="Davidova I.A."/>
            <person name="Callaghan A.V."/>
            <person name="Wawrik B."/>
            <person name="Pruitt S."/>
            <person name="Marks C."/>
            <person name="Duncan K.E."/>
            <person name="Suflita J.M."/>
        </authorList>
    </citation>
    <scope>NUCLEOTIDE SEQUENCE [LARGE SCALE GENOMIC DNA]</scope>
    <source>
        <strain evidence="6 7">SPR</strain>
    </source>
</reference>
<evidence type="ECO:0000256" key="1">
    <source>
        <dbReference type="ARBA" id="ARBA00023015"/>
    </source>
</evidence>
<dbReference type="RefSeq" id="WP_044348165.1">
    <property type="nucleotide sequence ID" value="NZ_AZAC01000011.1"/>
</dbReference>
<organism evidence="6 7">
    <name type="scientific">Dethiosulfatarculus sandiegensis</name>
    <dbReference type="NCBI Taxonomy" id="1429043"/>
    <lineage>
        <taxon>Bacteria</taxon>
        <taxon>Pseudomonadati</taxon>
        <taxon>Thermodesulfobacteriota</taxon>
        <taxon>Desulfarculia</taxon>
        <taxon>Desulfarculales</taxon>
        <taxon>Desulfarculaceae</taxon>
        <taxon>Dethiosulfatarculus</taxon>
    </lineage>
</organism>
<evidence type="ECO:0000256" key="3">
    <source>
        <dbReference type="ARBA" id="ARBA00023163"/>
    </source>
</evidence>
<gene>
    <name evidence="6" type="ORF">X474_09700</name>
</gene>
<dbReference type="PANTHER" id="PTHR30514:SF18">
    <property type="entry name" value="RPIR-FAMILY TRANSCRIPTIONAL REGULATOR"/>
    <property type="match status" value="1"/>
</dbReference>
<evidence type="ECO:0000259" key="5">
    <source>
        <dbReference type="PROSITE" id="PS51464"/>
    </source>
</evidence>
<name>A0A0D2J8A7_9BACT</name>
<dbReference type="CDD" id="cd05013">
    <property type="entry name" value="SIS_RpiR"/>
    <property type="match status" value="1"/>
</dbReference>
<feature type="domain" description="SIS" evidence="5">
    <location>
        <begin position="127"/>
        <end position="265"/>
    </location>
</feature>
<proteinExistence type="predicted"/>
<comment type="caution">
    <text evidence="6">The sequence shown here is derived from an EMBL/GenBank/DDBJ whole genome shotgun (WGS) entry which is preliminary data.</text>
</comment>
<dbReference type="SUPFAM" id="SSF46689">
    <property type="entry name" value="Homeodomain-like"/>
    <property type="match status" value="1"/>
</dbReference>
<evidence type="ECO:0000313" key="7">
    <source>
        <dbReference type="Proteomes" id="UP000032233"/>
    </source>
</evidence>
<evidence type="ECO:0008006" key="8">
    <source>
        <dbReference type="Google" id="ProtNLM"/>
    </source>
</evidence>
<dbReference type="EMBL" id="AZAC01000011">
    <property type="protein sequence ID" value="KIX14409.1"/>
    <property type="molecule type" value="Genomic_DNA"/>
</dbReference>
<dbReference type="STRING" id="1429043.X474_09700"/>
<dbReference type="InterPro" id="IPR046348">
    <property type="entry name" value="SIS_dom_sf"/>
</dbReference>
<protein>
    <recommendedName>
        <fullName evidence="8">RpiR family transcriptional regulator</fullName>
    </recommendedName>
</protein>
<keyword evidence="2" id="KW-0238">DNA-binding</keyword>
<sequence>MFEDLSNRINKLPKLTKAESKLVAYFQEIKDQLALKNIYEISDGARVSVATVTRFVSRLGYDDFLDFKKQLKQALLSKVGSQWENYQKTRAELLGGEGELWTRFSNLVINELKAAHATNPPERLAKVAEMIHQTKGAIYVIGQMNSYAIAYFFWQQLAILCPGAVFLDNQAGNLVHKLLGIKKDDLVFAVSYTSYSQQTTAVIREFAEKGSQVVILTDSDVSPVSRWADAQLVVPLEWNAIMSSRCSGLMLVEALVLHLAQLRRDELGDRVERVQLLSNKLNVFDHPGSRRDVIMRRLDLIMDDALEPGESQSQDLGPEKG</sequence>